<dbReference type="PANTHER" id="PTHR43622:SF3">
    <property type="entry name" value="2-EPI-5-EPI-VALIOLONE SYNTHASE"/>
    <property type="match status" value="1"/>
</dbReference>
<dbReference type="InterPro" id="IPR050071">
    <property type="entry name" value="Dehydroquinate_synthase"/>
</dbReference>
<dbReference type="GeneID" id="91095220"/>
<dbReference type="Pfam" id="PF24621">
    <property type="entry name" value="DHQS_C"/>
    <property type="match status" value="1"/>
</dbReference>
<dbReference type="InterPro" id="IPR030960">
    <property type="entry name" value="DHQS/DOIS_N"/>
</dbReference>
<evidence type="ECO:0000256" key="5">
    <source>
        <dbReference type="ARBA" id="ARBA00023239"/>
    </source>
</evidence>
<evidence type="ECO:0000259" key="7">
    <source>
        <dbReference type="Pfam" id="PF24621"/>
    </source>
</evidence>
<dbReference type="GO" id="GO:0003856">
    <property type="term" value="F:3-dehydroquinate synthase activity"/>
    <property type="evidence" value="ECO:0007669"/>
    <property type="project" value="TreeGrafter"/>
</dbReference>
<evidence type="ECO:0000256" key="4">
    <source>
        <dbReference type="ARBA" id="ARBA00023027"/>
    </source>
</evidence>
<evidence type="ECO:0000313" key="8">
    <source>
        <dbReference type="EMBL" id="WWC89625.1"/>
    </source>
</evidence>
<gene>
    <name evidence="8" type="ORF">L201_004550</name>
</gene>
<dbReference type="CDD" id="cd08199">
    <property type="entry name" value="EEVS"/>
    <property type="match status" value="1"/>
</dbReference>
<keyword evidence="3" id="KW-0547">Nucleotide-binding</keyword>
<keyword evidence="4" id="KW-0520">NAD</keyword>
<evidence type="ECO:0000313" key="9">
    <source>
        <dbReference type="Proteomes" id="UP001355207"/>
    </source>
</evidence>
<reference evidence="8 9" key="1">
    <citation type="submission" date="2024-01" db="EMBL/GenBank/DDBJ databases">
        <title>Comparative genomics of Cryptococcus and Kwoniella reveals pathogenesis evolution and contrasting modes of karyotype evolution via chromosome fusion or intercentromeric recombination.</title>
        <authorList>
            <person name="Coelho M.A."/>
            <person name="David-Palma M."/>
            <person name="Shea T."/>
            <person name="Bowers K."/>
            <person name="McGinley-Smith S."/>
            <person name="Mohammad A.W."/>
            <person name="Gnirke A."/>
            <person name="Yurkov A.M."/>
            <person name="Nowrousian M."/>
            <person name="Sun S."/>
            <person name="Cuomo C.A."/>
            <person name="Heitman J."/>
        </authorList>
    </citation>
    <scope>NUCLEOTIDE SEQUENCE [LARGE SCALE GENOMIC DNA]</scope>
    <source>
        <strain evidence="8 9">CBS 6074</strain>
    </source>
</reference>
<dbReference type="InterPro" id="IPR056179">
    <property type="entry name" value="DHQS_C"/>
</dbReference>
<keyword evidence="5" id="KW-0456">Lyase</keyword>
<dbReference type="RefSeq" id="XP_066076388.1">
    <property type="nucleotide sequence ID" value="XM_066220291.1"/>
</dbReference>
<keyword evidence="9" id="KW-1185">Reference proteome</keyword>
<evidence type="ECO:0000256" key="3">
    <source>
        <dbReference type="ARBA" id="ARBA00022741"/>
    </source>
</evidence>
<dbReference type="EMBL" id="CP144102">
    <property type="protein sequence ID" value="WWC89625.1"/>
    <property type="molecule type" value="Genomic_DNA"/>
</dbReference>
<dbReference type="GO" id="GO:0017000">
    <property type="term" value="P:antibiotic biosynthetic process"/>
    <property type="evidence" value="ECO:0007669"/>
    <property type="project" value="InterPro"/>
</dbReference>
<dbReference type="AlphaFoldDB" id="A0AAX4JYI4"/>
<keyword evidence="2" id="KW-0479">Metal-binding</keyword>
<feature type="domain" description="3-dehydroquinate synthase N-terminal" evidence="6">
    <location>
        <begin position="83"/>
        <end position="194"/>
    </location>
</feature>
<dbReference type="Pfam" id="PF01761">
    <property type="entry name" value="DHQ_synthase"/>
    <property type="match status" value="1"/>
</dbReference>
<evidence type="ECO:0000256" key="2">
    <source>
        <dbReference type="ARBA" id="ARBA00022723"/>
    </source>
</evidence>
<dbReference type="FunFam" id="1.20.1090.10:FF:000015">
    <property type="entry name" value="3-dehydroquinate synthase protein"/>
    <property type="match status" value="1"/>
</dbReference>
<dbReference type="FunFam" id="3.40.50.1970:FF:000018">
    <property type="entry name" value="Related to 2-epi-5-epi-valiolone synthase"/>
    <property type="match status" value="1"/>
</dbReference>
<name>A0AAX4JYI4_9TREE</name>
<feature type="domain" description="3-dehydroquinate synthase C-terminal" evidence="7">
    <location>
        <begin position="196"/>
        <end position="336"/>
    </location>
</feature>
<organism evidence="8 9">
    <name type="scientific">Kwoniella dendrophila CBS 6074</name>
    <dbReference type="NCBI Taxonomy" id="1295534"/>
    <lineage>
        <taxon>Eukaryota</taxon>
        <taxon>Fungi</taxon>
        <taxon>Dikarya</taxon>
        <taxon>Basidiomycota</taxon>
        <taxon>Agaricomycotina</taxon>
        <taxon>Tremellomycetes</taxon>
        <taxon>Tremellales</taxon>
        <taxon>Cryptococcaceae</taxon>
        <taxon>Kwoniella</taxon>
    </lineage>
</organism>
<dbReference type="PANTHER" id="PTHR43622">
    <property type="entry name" value="3-DEHYDROQUINATE SYNTHASE"/>
    <property type="match status" value="1"/>
</dbReference>
<dbReference type="Proteomes" id="UP001355207">
    <property type="component" value="Chromosome 5"/>
</dbReference>
<protein>
    <recommendedName>
        <fullName evidence="10">3-dehydroquinate synthase domain-containing protein</fullName>
    </recommendedName>
</protein>
<evidence type="ECO:0008006" key="10">
    <source>
        <dbReference type="Google" id="ProtNLM"/>
    </source>
</evidence>
<sequence>MSDLTAKVTKESSGSIVVDGYEALKYNFHYTSPVFDVNHSKLADIYERWQRVLIVIDSIVHPIYKDQVEKYFKHYNVAVTWKVINGGEINKTMDTMLDIVDAMDSFGIVRTEPTLVIGGGLVTDVAGYACASYRRTSNFIRVPTTLIGLIDASVSIKVGLNHKKLKNRLGAYHAPLHTFLDFSFLETLPVGQVRNGFAELVKIASVGDKAVWDLLVKHGKELVETGFGYKDGRDATRAPGKEICHRGIETMLELETPNLHELGLDRVIAFGHTWSPTLELTPRIPLRHGHAITIDMAYSITLALSRGLINEAQRDQWFELVSSVGLSMDHDLFDEELIAVATEAIKKTRDGKQRFAIPDGEFGKCVFLNDVPIEELQSVLRTHKQFVKERYGQGVGKEAYVDAGDLGANPEEYVKNGQKPTASHEDCCTASSLKRNGVNGNETKSAAVSAGAVPVDGTGHLTNGVTGTSIKA</sequence>
<dbReference type="InterPro" id="IPR035872">
    <property type="entry name" value="EEVS-like"/>
</dbReference>
<evidence type="ECO:0000259" key="6">
    <source>
        <dbReference type="Pfam" id="PF01761"/>
    </source>
</evidence>
<accession>A0AAX4JYI4</accession>
<comment type="cofactor">
    <cofactor evidence="1">
        <name>NAD(+)</name>
        <dbReference type="ChEBI" id="CHEBI:57540"/>
    </cofactor>
</comment>
<evidence type="ECO:0000256" key="1">
    <source>
        <dbReference type="ARBA" id="ARBA00001911"/>
    </source>
</evidence>
<dbReference type="GO" id="GO:0046872">
    <property type="term" value="F:metal ion binding"/>
    <property type="evidence" value="ECO:0007669"/>
    <property type="project" value="UniProtKB-KW"/>
</dbReference>
<proteinExistence type="predicted"/>
<dbReference type="Gene3D" id="1.20.1090.10">
    <property type="entry name" value="Dehydroquinate synthase-like - alpha domain"/>
    <property type="match status" value="1"/>
</dbReference>
<dbReference type="SUPFAM" id="SSF56796">
    <property type="entry name" value="Dehydroquinate synthase-like"/>
    <property type="match status" value="1"/>
</dbReference>
<dbReference type="Gene3D" id="3.40.50.1970">
    <property type="match status" value="1"/>
</dbReference>
<dbReference type="GO" id="GO:0000166">
    <property type="term" value="F:nucleotide binding"/>
    <property type="evidence" value="ECO:0007669"/>
    <property type="project" value="UniProtKB-KW"/>
</dbReference>